<sequence length="274" mass="32226">MVDKTRSEYDQGFLEGKSCQSFVRAWLEAVTCHAFLWKHGVEHGDPSLYNIMYDPQTHHGVMTDFDLAIIQFLPRIPGTDRTGTVPFMATDLLSEEYWFGLKIRYYHHELEAFIWVLPFIFLLYEGGIRGSHKLVDPWITSDYKTCAERKVFFLMLLDKLGCDVKPEFKAFWELAWSLCVLLLDAVHETARNSFRDRNKVPVPEDFLKKSRNMWTSFIDTLREWLLPSATFEPLIKRLKDQMPNFERTQLAEEDIEHLLEVYRKVTSSLTSQNE</sequence>
<protein>
    <recommendedName>
        <fullName evidence="1">Fungal-type protein kinase domain-containing protein</fullName>
    </recommendedName>
</protein>
<dbReference type="PANTHER" id="PTHR38248:SF2">
    <property type="entry name" value="FUNK1 11"/>
    <property type="match status" value="1"/>
</dbReference>
<comment type="caution">
    <text evidence="2">The sequence shown here is derived from an EMBL/GenBank/DDBJ whole genome shotgun (WGS) entry which is preliminary data.</text>
</comment>
<dbReference type="EMBL" id="CACVBS010000045">
    <property type="protein sequence ID" value="CAA7264470.1"/>
    <property type="molecule type" value="Genomic_DNA"/>
</dbReference>
<evidence type="ECO:0000313" key="2">
    <source>
        <dbReference type="EMBL" id="CAA7264470.1"/>
    </source>
</evidence>
<evidence type="ECO:0000259" key="1">
    <source>
        <dbReference type="Pfam" id="PF17667"/>
    </source>
</evidence>
<evidence type="ECO:0000313" key="3">
    <source>
        <dbReference type="Proteomes" id="UP000467700"/>
    </source>
</evidence>
<keyword evidence="3" id="KW-1185">Reference proteome</keyword>
<feature type="domain" description="Fungal-type protein kinase" evidence="1">
    <location>
        <begin position="17"/>
        <end position="120"/>
    </location>
</feature>
<name>A0A8S0WBX2_CYCAE</name>
<dbReference type="OrthoDB" id="5569250at2759"/>
<organism evidence="2 3">
    <name type="scientific">Cyclocybe aegerita</name>
    <name type="common">Black poplar mushroom</name>
    <name type="synonym">Agrocybe aegerita</name>
    <dbReference type="NCBI Taxonomy" id="1973307"/>
    <lineage>
        <taxon>Eukaryota</taxon>
        <taxon>Fungi</taxon>
        <taxon>Dikarya</taxon>
        <taxon>Basidiomycota</taxon>
        <taxon>Agaricomycotina</taxon>
        <taxon>Agaricomycetes</taxon>
        <taxon>Agaricomycetidae</taxon>
        <taxon>Agaricales</taxon>
        <taxon>Agaricineae</taxon>
        <taxon>Bolbitiaceae</taxon>
        <taxon>Cyclocybe</taxon>
    </lineage>
</organism>
<dbReference type="InterPro" id="IPR040976">
    <property type="entry name" value="Pkinase_fungal"/>
</dbReference>
<gene>
    <name evidence="2" type="ORF">AAE3_LOCUS6747</name>
</gene>
<dbReference type="PANTHER" id="PTHR38248">
    <property type="entry name" value="FUNK1 6"/>
    <property type="match status" value="1"/>
</dbReference>
<dbReference type="Pfam" id="PF17667">
    <property type="entry name" value="Pkinase_fungal"/>
    <property type="match status" value="1"/>
</dbReference>
<accession>A0A8S0WBX2</accession>
<dbReference type="AlphaFoldDB" id="A0A8S0WBX2"/>
<dbReference type="SUPFAM" id="SSF56112">
    <property type="entry name" value="Protein kinase-like (PK-like)"/>
    <property type="match status" value="1"/>
</dbReference>
<dbReference type="InterPro" id="IPR011009">
    <property type="entry name" value="Kinase-like_dom_sf"/>
</dbReference>
<dbReference type="Proteomes" id="UP000467700">
    <property type="component" value="Unassembled WGS sequence"/>
</dbReference>
<reference evidence="2 3" key="1">
    <citation type="submission" date="2020-01" db="EMBL/GenBank/DDBJ databases">
        <authorList>
            <person name="Gupta K D."/>
        </authorList>
    </citation>
    <scope>NUCLEOTIDE SEQUENCE [LARGE SCALE GENOMIC DNA]</scope>
</reference>
<proteinExistence type="predicted"/>